<organism evidence="2 3">
    <name type="scientific">Arthrobotrys conoides</name>
    <dbReference type="NCBI Taxonomy" id="74498"/>
    <lineage>
        <taxon>Eukaryota</taxon>
        <taxon>Fungi</taxon>
        <taxon>Dikarya</taxon>
        <taxon>Ascomycota</taxon>
        <taxon>Pezizomycotina</taxon>
        <taxon>Orbiliomycetes</taxon>
        <taxon>Orbiliales</taxon>
        <taxon>Orbiliaceae</taxon>
        <taxon>Arthrobotrys</taxon>
    </lineage>
</organism>
<dbReference type="Proteomes" id="UP001307849">
    <property type="component" value="Unassembled WGS sequence"/>
</dbReference>
<sequence>MAGSDAFTTLIMKGLVYLLLLNTISPAFAVPVENEAPTVAKEQRLRKRDYPVLKGHPANCDAWTVIRRTDTCDSIIKVAKMYQIVLSSTTFLK</sequence>
<feature type="chain" id="PRO_5043024660" description="LysM domain-containing protein" evidence="1">
    <location>
        <begin position="30"/>
        <end position="93"/>
    </location>
</feature>
<keyword evidence="3" id="KW-1185">Reference proteome</keyword>
<comment type="caution">
    <text evidence="2">The sequence shown here is derived from an EMBL/GenBank/DDBJ whole genome shotgun (WGS) entry which is preliminary data.</text>
</comment>
<accession>A0AAN8RUC4</accession>
<gene>
    <name evidence="2" type="ORF">TWF506_007158</name>
</gene>
<evidence type="ECO:0008006" key="4">
    <source>
        <dbReference type="Google" id="ProtNLM"/>
    </source>
</evidence>
<evidence type="ECO:0000313" key="2">
    <source>
        <dbReference type="EMBL" id="KAK6514796.1"/>
    </source>
</evidence>
<proteinExistence type="predicted"/>
<dbReference type="EMBL" id="JAVHJM010000004">
    <property type="protein sequence ID" value="KAK6514796.1"/>
    <property type="molecule type" value="Genomic_DNA"/>
</dbReference>
<evidence type="ECO:0000256" key="1">
    <source>
        <dbReference type="SAM" id="SignalP"/>
    </source>
</evidence>
<evidence type="ECO:0000313" key="3">
    <source>
        <dbReference type="Proteomes" id="UP001307849"/>
    </source>
</evidence>
<feature type="signal peptide" evidence="1">
    <location>
        <begin position="1"/>
        <end position="29"/>
    </location>
</feature>
<reference evidence="2 3" key="1">
    <citation type="submission" date="2019-10" db="EMBL/GenBank/DDBJ databases">
        <authorList>
            <person name="Palmer J.M."/>
        </authorList>
    </citation>
    <scope>NUCLEOTIDE SEQUENCE [LARGE SCALE GENOMIC DNA]</scope>
    <source>
        <strain evidence="2 3">TWF506</strain>
    </source>
</reference>
<dbReference type="AlphaFoldDB" id="A0AAN8RUC4"/>
<protein>
    <recommendedName>
        <fullName evidence="4">LysM domain-containing protein</fullName>
    </recommendedName>
</protein>
<keyword evidence="1" id="KW-0732">Signal</keyword>
<name>A0AAN8RUC4_9PEZI</name>